<evidence type="ECO:0000259" key="7">
    <source>
        <dbReference type="PROSITE" id="PS51293"/>
    </source>
</evidence>
<keyword evidence="2" id="KW-0863">Zinc-finger</keyword>
<evidence type="ECO:0000256" key="2">
    <source>
        <dbReference type="ARBA" id="ARBA00022771"/>
    </source>
</evidence>
<keyword evidence="9" id="KW-1185">Reference proteome</keyword>
<keyword evidence="1" id="KW-0479">Metal-binding</keyword>
<feature type="compositionally biased region" description="Low complexity" evidence="6">
    <location>
        <begin position="559"/>
        <end position="568"/>
    </location>
</feature>
<organism evidence="8 9">
    <name type="scientific">Leucocoprinus birnbaumii</name>
    <dbReference type="NCBI Taxonomy" id="56174"/>
    <lineage>
        <taxon>Eukaryota</taxon>
        <taxon>Fungi</taxon>
        <taxon>Dikarya</taxon>
        <taxon>Basidiomycota</taxon>
        <taxon>Agaricomycotina</taxon>
        <taxon>Agaricomycetes</taxon>
        <taxon>Agaricomycetidae</taxon>
        <taxon>Agaricales</taxon>
        <taxon>Agaricineae</taxon>
        <taxon>Agaricaceae</taxon>
        <taxon>Leucocoprinus</taxon>
    </lineage>
</organism>
<dbReference type="AlphaFoldDB" id="A0AAD5YYF8"/>
<dbReference type="PROSITE" id="PS51293">
    <property type="entry name" value="SANT"/>
    <property type="match status" value="1"/>
</dbReference>
<dbReference type="PANTHER" id="PTHR13992:SF39">
    <property type="entry name" value="SMRTER, ISOFORM G"/>
    <property type="match status" value="1"/>
</dbReference>
<evidence type="ECO:0000256" key="3">
    <source>
        <dbReference type="ARBA" id="ARBA00022833"/>
    </source>
</evidence>
<dbReference type="SUPFAM" id="SSF46689">
    <property type="entry name" value="Homeodomain-like"/>
    <property type="match status" value="1"/>
</dbReference>
<protein>
    <recommendedName>
        <fullName evidence="7">SANT domain-containing protein</fullName>
    </recommendedName>
</protein>
<dbReference type="InterPro" id="IPR009057">
    <property type="entry name" value="Homeodomain-like_sf"/>
</dbReference>
<feature type="compositionally biased region" description="Low complexity" evidence="6">
    <location>
        <begin position="286"/>
        <end position="297"/>
    </location>
</feature>
<feature type="compositionally biased region" description="Low complexity" evidence="6">
    <location>
        <begin position="428"/>
        <end position="441"/>
    </location>
</feature>
<dbReference type="Pfam" id="PF00249">
    <property type="entry name" value="Myb_DNA-binding"/>
    <property type="match status" value="1"/>
</dbReference>
<keyword evidence="3" id="KW-0862">Zinc</keyword>
<dbReference type="GO" id="GO:0008270">
    <property type="term" value="F:zinc ion binding"/>
    <property type="evidence" value="ECO:0007669"/>
    <property type="project" value="UniProtKB-KW"/>
</dbReference>
<dbReference type="Proteomes" id="UP001213000">
    <property type="component" value="Unassembled WGS sequence"/>
</dbReference>
<dbReference type="EMBL" id="JANIEX010000126">
    <property type="protein sequence ID" value="KAJ3572829.1"/>
    <property type="molecule type" value="Genomic_DNA"/>
</dbReference>
<evidence type="ECO:0000313" key="8">
    <source>
        <dbReference type="EMBL" id="KAJ3572829.1"/>
    </source>
</evidence>
<feature type="compositionally biased region" description="Basic and acidic residues" evidence="6">
    <location>
        <begin position="257"/>
        <end position="270"/>
    </location>
</feature>
<dbReference type="GO" id="GO:0005654">
    <property type="term" value="C:nucleoplasm"/>
    <property type="evidence" value="ECO:0007669"/>
    <property type="project" value="UniProtKB-ARBA"/>
</dbReference>
<feature type="compositionally biased region" description="Acidic residues" evidence="6">
    <location>
        <begin position="377"/>
        <end position="386"/>
    </location>
</feature>
<comment type="caution">
    <text evidence="8">The sequence shown here is derived from an EMBL/GenBank/DDBJ whole genome shotgun (WGS) entry which is preliminary data.</text>
</comment>
<dbReference type="Gene3D" id="1.10.10.60">
    <property type="entry name" value="Homeodomain-like"/>
    <property type="match status" value="1"/>
</dbReference>
<feature type="compositionally biased region" description="Basic residues" evidence="6">
    <location>
        <begin position="271"/>
        <end position="285"/>
    </location>
</feature>
<feature type="compositionally biased region" description="Basic and acidic residues" evidence="6">
    <location>
        <begin position="400"/>
        <end position="420"/>
    </location>
</feature>
<feature type="compositionally biased region" description="Pro residues" evidence="6">
    <location>
        <begin position="479"/>
        <end position="489"/>
    </location>
</feature>
<evidence type="ECO:0000256" key="6">
    <source>
        <dbReference type="SAM" id="MobiDB-lite"/>
    </source>
</evidence>
<accession>A0AAD5YYF8</accession>
<dbReference type="FunFam" id="1.10.10.60:FF:000012">
    <property type="entry name" value="Metastasis-associated 1 family, member 3"/>
    <property type="match status" value="1"/>
</dbReference>
<evidence type="ECO:0000313" key="9">
    <source>
        <dbReference type="Proteomes" id="UP001213000"/>
    </source>
</evidence>
<gene>
    <name evidence="8" type="ORF">NP233_g2829</name>
</gene>
<feature type="region of interest" description="Disordered" evidence="6">
    <location>
        <begin position="249"/>
        <end position="525"/>
    </location>
</feature>
<feature type="domain" description="SANT" evidence="7">
    <location>
        <begin position="802"/>
        <end position="853"/>
    </location>
</feature>
<dbReference type="SMART" id="SM00717">
    <property type="entry name" value="SANT"/>
    <property type="match status" value="1"/>
</dbReference>
<dbReference type="GO" id="GO:0006357">
    <property type="term" value="P:regulation of transcription by RNA polymerase II"/>
    <property type="evidence" value="ECO:0007669"/>
    <property type="project" value="TreeGrafter"/>
</dbReference>
<dbReference type="GO" id="GO:0032991">
    <property type="term" value="C:protein-containing complex"/>
    <property type="evidence" value="ECO:0007669"/>
    <property type="project" value="UniProtKB-ARBA"/>
</dbReference>
<dbReference type="CDD" id="cd00167">
    <property type="entry name" value="SANT"/>
    <property type="match status" value="1"/>
</dbReference>
<dbReference type="InterPro" id="IPR001005">
    <property type="entry name" value="SANT/Myb"/>
</dbReference>
<dbReference type="GO" id="GO:0003677">
    <property type="term" value="F:DNA binding"/>
    <property type="evidence" value="ECO:0007669"/>
    <property type="project" value="UniProtKB-KW"/>
</dbReference>
<keyword evidence="5" id="KW-0539">Nucleus</keyword>
<keyword evidence="4" id="KW-0238">DNA-binding</keyword>
<feature type="compositionally biased region" description="Basic and acidic residues" evidence="6">
    <location>
        <begin position="122"/>
        <end position="140"/>
    </location>
</feature>
<dbReference type="GO" id="GO:0000785">
    <property type="term" value="C:chromatin"/>
    <property type="evidence" value="ECO:0007669"/>
    <property type="project" value="TreeGrafter"/>
</dbReference>
<evidence type="ECO:0000256" key="5">
    <source>
        <dbReference type="ARBA" id="ARBA00023242"/>
    </source>
</evidence>
<evidence type="ECO:0000256" key="1">
    <source>
        <dbReference type="ARBA" id="ARBA00022723"/>
    </source>
</evidence>
<dbReference type="InterPro" id="IPR017884">
    <property type="entry name" value="SANT_dom"/>
</dbReference>
<sequence length="895" mass="100353">MSSGGFDANGTPMIYQRLIIPRDVARRPLARQDVPHMIAIPQMQWMVSIAMNIQILTGQTYIDLIIQLQTLGSLLQAQKTSLTLLVPKKRRREIGRIFGSLQRKVNLRRDDTIATRIFEPSDSWKRDHNDRPGRNEDYNHPTHVNHGLPDRPARAGRGLPPIPGGDRYRPQQSFYPHHARGEYDSYRPPYEGSWSPTTTRESISAPLHRRGPSGSYPKRGQADYRGGASVSPKIIHRLPVRRSHEFSFSTDRNFYPNDHKYDRDDDDRSRSRSRSRTRSRSRSRGSRASSRSSIASSVPSEKAYTPSRSTLSLAPEQQSSAQARGDAGDATSEPPQPATGRLSPSPYPPGLDSFTNTGPTSRLAEETETPPFRAQAIEDDITEEAEVKEILSQSHPSQLPREKSHSPQASPEKDRHETPSRDTGTQLTSPSPTSPKSSSTTNVIPHPNSPVHNGMVDAPSGAVEDAKTASLTISSLPSPSLPKLPPPPSVQKTPSRDQKPEENNESLPLIVNETQSTPTTSTRKLRARARLAIRTRLSESVIDTPTPTPSLDALRRTTSKSTPATPSTERIIPTTTSTEITVKGDPKLRDALAVIVETRLRRDHQTRDERVNPVLLANLSLSRKINTKEGFGINAEAPKEPDADSVIREVMEGSRAENRMEKFEMLRPSLVDFFSQRRIFINNKILRLKQDYVHLQEKWAGHCHKLNEQAKAPSLLEGETMPIGRTTRRTANLGDAVRSDLEMEQILASLESNDLSDPHYLSQHNLATIPDMISVKNGKVDYLFDDTCHRVENPAEYYAPQTGIHDWTEEEKRIFLDKYAVYPKQFGIIAEFLPNKTASQCVDYYYLHKKQLIDFRKVVSKFGPKRRRRGAGKRKGNALLTDIQKHDEEGAEAEG</sequence>
<feature type="compositionally biased region" description="Polar residues" evidence="6">
    <location>
        <begin position="306"/>
        <end position="322"/>
    </location>
</feature>
<dbReference type="PANTHER" id="PTHR13992">
    <property type="entry name" value="NUCLEAR RECEPTOR CO-REPRESSOR RELATED NCOR"/>
    <property type="match status" value="1"/>
</dbReference>
<feature type="region of interest" description="Disordered" evidence="6">
    <location>
        <begin position="866"/>
        <end position="895"/>
    </location>
</feature>
<dbReference type="InterPro" id="IPR051571">
    <property type="entry name" value="N-CoR_corepressor"/>
</dbReference>
<feature type="compositionally biased region" description="Basic residues" evidence="6">
    <location>
        <begin position="866"/>
        <end position="876"/>
    </location>
</feature>
<reference evidence="8" key="1">
    <citation type="submission" date="2022-07" db="EMBL/GenBank/DDBJ databases">
        <title>Genome Sequence of Leucocoprinus birnbaumii.</title>
        <authorList>
            <person name="Buettner E."/>
        </authorList>
    </citation>
    <scope>NUCLEOTIDE SEQUENCE</scope>
    <source>
        <strain evidence="8">VT141</strain>
    </source>
</reference>
<feature type="region of interest" description="Disordered" evidence="6">
    <location>
        <begin position="122"/>
        <end position="230"/>
    </location>
</feature>
<evidence type="ECO:0000256" key="4">
    <source>
        <dbReference type="ARBA" id="ARBA00023125"/>
    </source>
</evidence>
<feature type="region of interest" description="Disordered" evidence="6">
    <location>
        <begin position="542"/>
        <end position="570"/>
    </location>
</feature>
<name>A0AAD5YYF8_9AGAR</name>
<proteinExistence type="predicted"/>